<keyword evidence="2" id="KW-0255">Endonuclease</keyword>
<evidence type="ECO:0000259" key="1">
    <source>
        <dbReference type="Pfam" id="PF13392"/>
    </source>
</evidence>
<keyword evidence="3" id="KW-1185">Reference proteome</keyword>
<protein>
    <submittedName>
        <fullName evidence="2">Putative endonuclease</fullName>
    </submittedName>
</protein>
<dbReference type="GO" id="GO:0004519">
    <property type="term" value="F:endonuclease activity"/>
    <property type="evidence" value="ECO:0007669"/>
    <property type="project" value="UniProtKB-KW"/>
</dbReference>
<dbReference type="Gene3D" id="3.90.75.20">
    <property type="match status" value="1"/>
</dbReference>
<evidence type="ECO:0000313" key="3">
    <source>
        <dbReference type="Proteomes" id="UP000201835"/>
    </source>
</evidence>
<keyword evidence="2" id="KW-0378">Hydrolase</keyword>
<sequence>MAVYLGKRENHFIEANNALEGKTMTKEELAAILRYDSKTGVFYWLKSRGRAASGSIAGGDDGKGYVGIRINGKQYKAHKLAWLACTGEWPSFQIDHRDTDRSNNRFENLRPSTQLQNTYNRSLGVNNKSGVKGVHWHKNSGKWRAVIGVNGKKIYIGIFDDINDAQMAISQARTKHHQEFSRPQ</sequence>
<dbReference type="SUPFAM" id="SSF54060">
    <property type="entry name" value="His-Me finger endonucleases"/>
    <property type="match status" value="1"/>
</dbReference>
<dbReference type="RefSeq" id="YP_008873228.1">
    <property type="nucleotide sequence ID" value="NC_023006.1"/>
</dbReference>
<organism evidence="2 3">
    <name type="scientific">Pseudomonas phage PPpW-3</name>
    <dbReference type="NCBI Taxonomy" id="1279082"/>
    <lineage>
        <taxon>Viruses</taxon>
        <taxon>Duplodnaviria</taxon>
        <taxon>Heunggongvirae</taxon>
        <taxon>Uroviricota</taxon>
        <taxon>Caudoviricetes</taxon>
        <taxon>Hiroshimavirus</taxon>
        <taxon>Hiroshimavirus PPpW3</taxon>
    </lineage>
</organism>
<reference evidence="2 3" key="1">
    <citation type="journal article" date="2015" name="J Appl Environ Microbiol">
        <title>Complete Genome Sequence Analysis of Two Pseudomonas plecoglossicida Phages, Potential Therapeutic Agents.</title>
        <authorList>
            <person name="Kawato Y."/>
            <person name="Yasuike M."/>
            <person name="Nakamura Y."/>
            <person name="Shigenobu Y."/>
            <person name="Fujiwara A."/>
            <person name="Sano M."/>
            <person name="Nakai T."/>
        </authorList>
    </citation>
    <scope>NUCLEOTIDE SEQUENCE [LARGE SCALE GENOMIC DNA]</scope>
</reference>
<dbReference type="GeneID" id="17825095"/>
<dbReference type="InterPro" id="IPR044925">
    <property type="entry name" value="His-Me_finger_sf"/>
</dbReference>
<accession>V5YTE7</accession>
<name>V5YTE7_9CAUD</name>
<dbReference type="GO" id="GO:0003677">
    <property type="term" value="F:DNA binding"/>
    <property type="evidence" value="ECO:0007669"/>
    <property type="project" value="InterPro"/>
</dbReference>
<dbReference type="Gene3D" id="3.30.730.10">
    <property type="entry name" value="AP2/ERF domain"/>
    <property type="match status" value="1"/>
</dbReference>
<dbReference type="GO" id="GO:0003700">
    <property type="term" value="F:DNA-binding transcription factor activity"/>
    <property type="evidence" value="ECO:0007669"/>
    <property type="project" value="InterPro"/>
</dbReference>
<dbReference type="EMBL" id="AB775548">
    <property type="protein sequence ID" value="BAO20652.1"/>
    <property type="molecule type" value="Genomic_DNA"/>
</dbReference>
<dbReference type="InterPro" id="IPR016177">
    <property type="entry name" value="DNA-bd_dom_sf"/>
</dbReference>
<dbReference type="Pfam" id="PF13392">
    <property type="entry name" value="HNH_3"/>
    <property type="match status" value="1"/>
</dbReference>
<dbReference type="OrthoDB" id="21336at10239"/>
<dbReference type="SUPFAM" id="SSF54171">
    <property type="entry name" value="DNA-binding domain"/>
    <property type="match status" value="1"/>
</dbReference>
<dbReference type="Proteomes" id="UP000201835">
    <property type="component" value="Segment"/>
</dbReference>
<feature type="domain" description="HNH nuclease" evidence="1">
    <location>
        <begin position="75"/>
        <end position="118"/>
    </location>
</feature>
<keyword evidence="2" id="KW-0540">Nuclease</keyword>
<dbReference type="KEGG" id="vg:17825095"/>
<proteinExistence type="predicted"/>
<dbReference type="InterPro" id="IPR003615">
    <property type="entry name" value="HNH_nuc"/>
</dbReference>
<evidence type="ECO:0000313" key="2">
    <source>
        <dbReference type="EMBL" id="BAO20652.1"/>
    </source>
</evidence>
<dbReference type="InterPro" id="IPR036955">
    <property type="entry name" value="AP2/ERF_dom_sf"/>
</dbReference>